<comment type="caution">
    <text evidence="2">The sequence shown here is derived from an EMBL/GenBank/DDBJ whole genome shotgun (WGS) entry which is preliminary data.</text>
</comment>
<dbReference type="InterPro" id="IPR006328">
    <property type="entry name" value="2-HAD"/>
</dbReference>
<reference evidence="2 3" key="1">
    <citation type="journal article" date="2017" name="Water Res.">
        <title>Comammox in drinking water systems.</title>
        <authorList>
            <person name="Wang Y."/>
            <person name="Ma L."/>
            <person name="Mao Y."/>
            <person name="Jiang X."/>
            <person name="Xia Y."/>
            <person name="Yu K."/>
            <person name="Li B."/>
            <person name="Zhang T."/>
        </authorList>
    </citation>
    <scope>NUCLEOTIDE SEQUENCE [LARGE SCALE GENOMIC DNA]</scope>
    <source>
        <strain evidence="2">SG_bin8</strain>
    </source>
</reference>
<dbReference type="NCBIfam" id="TIGR01428">
    <property type="entry name" value="HAD_type_II"/>
    <property type="match status" value="1"/>
</dbReference>
<sequence>MATVKALFFDVFGTLADWRGSIAREVKVVLGARADGLDGIAFAEAWRAEYQPSMERVRQGGRGYVLLDILHRENLERILPRFGLSDLSEETKADLNHIWHRLDGWADVRAGLARLSERFWLAPCSNGHIALMAGLARHNGWHWDAILGAEIARDYKPKPGVYLAAVAAFGLKPGECMMVAAHSYDLSSAAALGLRTAHIARPLEFGEGGKGEHAPSVPVDHAASDLVDLARRLHA</sequence>
<dbReference type="PRINTS" id="PR00413">
    <property type="entry name" value="HADHALOGNASE"/>
</dbReference>
<evidence type="ECO:0000313" key="2">
    <source>
        <dbReference type="EMBL" id="OQW52658.1"/>
    </source>
</evidence>
<dbReference type="STRING" id="1827387.A4S15_07480"/>
<evidence type="ECO:0000313" key="3">
    <source>
        <dbReference type="Proteomes" id="UP000192872"/>
    </source>
</evidence>
<dbReference type="Proteomes" id="UP000192872">
    <property type="component" value="Unassembled WGS sequence"/>
</dbReference>
<dbReference type="InterPro" id="IPR023214">
    <property type="entry name" value="HAD_sf"/>
</dbReference>
<dbReference type="SUPFAM" id="SSF56784">
    <property type="entry name" value="HAD-like"/>
    <property type="match status" value="1"/>
</dbReference>
<dbReference type="PANTHER" id="PTHR43316:SF3">
    <property type="entry name" value="HALOACID DEHALOGENASE, TYPE II (AFU_ORTHOLOGUE AFUA_2G07750)-RELATED"/>
    <property type="match status" value="1"/>
</dbReference>
<dbReference type="Pfam" id="PF00702">
    <property type="entry name" value="Hydrolase"/>
    <property type="match status" value="1"/>
</dbReference>
<proteinExistence type="predicted"/>
<dbReference type="CDD" id="cd02588">
    <property type="entry name" value="HAD_L2-DEX"/>
    <property type="match status" value="1"/>
</dbReference>
<name>A0A1W9HYZ5_9HYPH</name>
<protein>
    <submittedName>
        <fullName evidence="2">Haloacid dehalogenase</fullName>
    </submittedName>
</protein>
<dbReference type="RefSeq" id="WP_376800401.1">
    <property type="nucleotide sequence ID" value="NZ_DBNB01000037.1"/>
</dbReference>
<dbReference type="GO" id="GO:0019120">
    <property type="term" value="F:hydrolase activity, acting on acid halide bonds, in C-halide compounds"/>
    <property type="evidence" value="ECO:0007669"/>
    <property type="project" value="InterPro"/>
</dbReference>
<organism evidence="2 3">
    <name type="scientific">Candidatus Raskinella chloraquaticus</name>
    <dbReference type="NCBI Taxonomy" id="1951219"/>
    <lineage>
        <taxon>Bacteria</taxon>
        <taxon>Pseudomonadati</taxon>
        <taxon>Pseudomonadota</taxon>
        <taxon>Alphaproteobacteria</taxon>
        <taxon>Hyphomicrobiales</taxon>
        <taxon>Phreatobacteraceae</taxon>
        <taxon>Candidatus Raskinella</taxon>
    </lineage>
</organism>
<dbReference type="PANTHER" id="PTHR43316">
    <property type="entry name" value="HYDROLASE, HALOACID DELAHOGENASE-RELATED"/>
    <property type="match status" value="1"/>
</dbReference>
<evidence type="ECO:0000256" key="1">
    <source>
        <dbReference type="ARBA" id="ARBA00022801"/>
    </source>
</evidence>
<accession>A0A1W9HYZ5</accession>
<dbReference type="Gene3D" id="3.40.50.1000">
    <property type="entry name" value="HAD superfamily/HAD-like"/>
    <property type="match status" value="1"/>
</dbReference>
<dbReference type="NCBIfam" id="TIGR01493">
    <property type="entry name" value="HAD-SF-IA-v2"/>
    <property type="match status" value="1"/>
</dbReference>
<dbReference type="InterPro" id="IPR051540">
    <property type="entry name" value="S-2-haloacid_dehalogenase"/>
</dbReference>
<dbReference type="InterPro" id="IPR036412">
    <property type="entry name" value="HAD-like_sf"/>
</dbReference>
<dbReference type="EMBL" id="LWDL01000012">
    <property type="protein sequence ID" value="OQW52658.1"/>
    <property type="molecule type" value="Genomic_DNA"/>
</dbReference>
<dbReference type="AlphaFoldDB" id="A0A1W9HYZ5"/>
<keyword evidence="1" id="KW-0378">Hydrolase</keyword>
<dbReference type="Gene3D" id="1.10.150.750">
    <property type="match status" value="1"/>
</dbReference>
<gene>
    <name evidence="2" type="ORF">A4S15_07480</name>
</gene>
<dbReference type="InterPro" id="IPR006439">
    <property type="entry name" value="HAD-SF_hydro_IA"/>
</dbReference>